<keyword evidence="8" id="KW-0378">Hydrolase</keyword>
<accession>A0A4R0R2N4</accession>
<keyword evidence="10" id="KW-0809">Transit peptide</keyword>
<organism evidence="21 22">
    <name type="scientific">Steccherinum ochraceum</name>
    <dbReference type="NCBI Taxonomy" id="92696"/>
    <lineage>
        <taxon>Eukaryota</taxon>
        <taxon>Fungi</taxon>
        <taxon>Dikarya</taxon>
        <taxon>Basidiomycota</taxon>
        <taxon>Agaricomycotina</taxon>
        <taxon>Agaricomycetes</taxon>
        <taxon>Polyporales</taxon>
        <taxon>Steccherinaceae</taxon>
        <taxon>Steccherinum</taxon>
    </lineage>
</organism>
<evidence type="ECO:0000256" key="3">
    <source>
        <dbReference type="ARBA" id="ARBA00011980"/>
    </source>
</evidence>
<evidence type="ECO:0000259" key="20">
    <source>
        <dbReference type="PROSITE" id="PS51718"/>
    </source>
</evidence>
<dbReference type="InterPro" id="IPR020850">
    <property type="entry name" value="GED_dom"/>
</dbReference>
<dbReference type="InterPro" id="IPR000375">
    <property type="entry name" value="Dynamin_stalk"/>
</dbReference>
<dbReference type="InterPro" id="IPR019762">
    <property type="entry name" value="Dynamin_GTPase_CS"/>
</dbReference>
<dbReference type="GO" id="GO:0046872">
    <property type="term" value="F:metal ion binding"/>
    <property type="evidence" value="ECO:0007669"/>
    <property type="project" value="UniProtKB-KW"/>
</dbReference>
<dbReference type="PANTHER" id="PTHR11566:SF212">
    <property type="entry name" value="DYNAMIN"/>
    <property type="match status" value="1"/>
</dbReference>
<evidence type="ECO:0000256" key="9">
    <source>
        <dbReference type="ARBA" id="ARBA00022842"/>
    </source>
</evidence>
<dbReference type="InterPro" id="IPR030381">
    <property type="entry name" value="G_DYNAMIN_dom"/>
</dbReference>
<keyword evidence="15" id="KW-1015">Disulfide bond</keyword>
<comment type="similarity">
    <text evidence="17">Belongs to the TRAFAC class dynamin-like GTPase superfamily. Dynamin/Fzo/YdjA family.</text>
</comment>
<evidence type="ECO:0000256" key="6">
    <source>
        <dbReference type="ARBA" id="ARBA00022741"/>
    </source>
</evidence>
<dbReference type="InterPro" id="IPR056495">
    <property type="entry name" value="LIS_MGM1"/>
</dbReference>
<evidence type="ECO:0000256" key="17">
    <source>
        <dbReference type="RuleBase" id="RU003932"/>
    </source>
</evidence>
<feature type="domain" description="GED" evidence="19">
    <location>
        <begin position="821"/>
        <end position="914"/>
    </location>
</feature>
<evidence type="ECO:0000313" key="21">
    <source>
        <dbReference type="EMBL" id="TCD60023.1"/>
    </source>
</evidence>
<keyword evidence="5" id="KW-0479">Metal-binding</keyword>
<evidence type="ECO:0000256" key="16">
    <source>
        <dbReference type="ARBA" id="ARBA00048040"/>
    </source>
</evidence>
<dbReference type="GO" id="GO:0005758">
    <property type="term" value="C:mitochondrial intermembrane space"/>
    <property type="evidence" value="ECO:0007669"/>
    <property type="project" value="UniProtKB-SubCell"/>
</dbReference>
<evidence type="ECO:0000256" key="8">
    <source>
        <dbReference type="ARBA" id="ARBA00022801"/>
    </source>
</evidence>
<keyword evidence="13 17" id="KW-0342">GTP-binding</keyword>
<keyword evidence="11" id="KW-1133">Transmembrane helix</keyword>
<evidence type="ECO:0000259" key="19">
    <source>
        <dbReference type="PROSITE" id="PS51388"/>
    </source>
</evidence>
<keyword evidence="12" id="KW-0496">Mitochondrion</keyword>
<keyword evidence="7" id="KW-0999">Mitochondrion inner membrane</keyword>
<dbReference type="Pfam" id="PF00350">
    <property type="entry name" value="Dynamin_N"/>
    <property type="match status" value="1"/>
</dbReference>
<keyword evidence="9" id="KW-0460">Magnesium</keyword>
<dbReference type="PRINTS" id="PR00195">
    <property type="entry name" value="DYNAMIN"/>
</dbReference>
<dbReference type="Gene3D" id="3.40.50.300">
    <property type="entry name" value="P-loop containing nucleotide triphosphate hydrolases"/>
    <property type="match status" value="1"/>
</dbReference>
<dbReference type="Proteomes" id="UP000292702">
    <property type="component" value="Unassembled WGS sequence"/>
</dbReference>
<evidence type="ECO:0000256" key="5">
    <source>
        <dbReference type="ARBA" id="ARBA00022723"/>
    </source>
</evidence>
<dbReference type="InterPro" id="IPR001401">
    <property type="entry name" value="Dynamin_GTPase"/>
</dbReference>
<comment type="caution">
    <text evidence="21">The sequence shown here is derived from an EMBL/GenBank/DDBJ whole genome shotgun (WGS) entry which is preliminary data.</text>
</comment>
<dbReference type="InterPro" id="IPR027417">
    <property type="entry name" value="P-loop_NTPase"/>
</dbReference>
<evidence type="ECO:0000256" key="15">
    <source>
        <dbReference type="ARBA" id="ARBA00023157"/>
    </source>
</evidence>
<evidence type="ECO:0000256" key="14">
    <source>
        <dbReference type="ARBA" id="ARBA00023136"/>
    </source>
</evidence>
<evidence type="ECO:0000256" key="7">
    <source>
        <dbReference type="ARBA" id="ARBA00022792"/>
    </source>
</evidence>
<feature type="region of interest" description="Disordered" evidence="18">
    <location>
        <begin position="157"/>
        <end position="185"/>
    </location>
</feature>
<comment type="subcellular location">
    <subcellularLocation>
        <location evidence="1">Mitochondrion inner membrane</location>
    </subcellularLocation>
    <subcellularLocation>
        <location evidence="2">Mitochondrion intermembrane space</location>
    </subcellularLocation>
</comment>
<dbReference type="GO" id="GO:0005874">
    <property type="term" value="C:microtubule"/>
    <property type="evidence" value="ECO:0007669"/>
    <property type="project" value="TreeGrafter"/>
</dbReference>
<evidence type="ECO:0000313" key="22">
    <source>
        <dbReference type="Proteomes" id="UP000292702"/>
    </source>
</evidence>
<dbReference type="Pfam" id="PF24550">
    <property type="entry name" value="LIS_MGM1"/>
    <property type="match status" value="1"/>
</dbReference>
<dbReference type="SUPFAM" id="SSF52540">
    <property type="entry name" value="P-loop containing nucleoside triphosphate hydrolases"/>
    <property type="match status" value="1"/>
</dbReference>
<dbReference type="InterPro" id="IPR045063">
    <property type="entry name" value="Dynamin_N"/>
</dbReference>
<keyword evidence="22" id="KW-1185">Reference proteome</keyword>
<dbReference type="GO" id="GO:0005886">
    <property type="term" value="C:plasma membrane"/>
    <property type="evidence" value="ECO:0007669"/>
    <property type="project" value="TreeGrafter"/>
</dbReference>
<name>A0A4R0R2N4_9APHY</name>
<dbReference type="GO" id="GO:0061024">
    <property type="term" value="P:membrane organization"/>
    <property type="evidence" value="ECO:0007669"/>
    <property type="project" value="UniProtKB-ARBA"/>
</dbReference>
<evidence type="ECO:0000256" key="11">
    <source>
        <dbReference type="ARBA" id="ARBA00022989"/>
    </source>
</evidence>
<gene>
    <name evidence="21" type="primary">MGM1_2</name>
    <name evidence="21" type="ORF">EIP91_010865</name>
</gene>
<dbReference type="OrthoDB" id="5061070at2759"/>
<dbReference type="PROSITE" id="PS51718">
    <property type="entry name" value="G_DYNAMIN_2"/>
    <property type="match status" value="1"/>
</dbReference>
<dbReference type="Pfam" id="PF01031">
    <property type="entry name" value="Dynamin_M"/>
    <property type="match status" value="1"/>
</dbReference>
<protein>
    <recommendedName>
        <fullName evidence="3">dynamin GTPase</fullName>
        <ecNumber evidence="3">3.6.5.5</ecNumber>
    </recommendedName>
</protein>
<dbReference type="GO" id="GO:0008017">
    <property type="term" value="F:microtubule binding"/>
    <property type="evidence" value="ECO:0007669"/>
    <property type="project" value="TreeGrafter"/>
</dbReference>
<evidence type="ECO:0000256" key="10">
    <source>
        <dbReference type="ARBA" id="ARBA00022946"/>
    </source>
</evidence>
<dbReference type="PROSITE" id="PS00410">
    <property type="entry name" value="G_DYNAMIN_1"/>
    <property type="match status" value="1"/>
</dbReference>
<keyword evidence="14" id="KW-0472">Membrane</keyword>
<evidence type="ECO:0000256" key="4">
    <source>
        <dbReference type="ARBA" id="ARBA00022692"/>
    </source>
</evidence>
<dbReference type="AlphaFoldDB" id="A0A4R0R2N4"/>
<evidence type="ECO:0000256" key="12">
    <source>
        <dbReference type="ARBA" id="ARBA00023128"/>
    </source>
</evidence>
<dbReference type="EC" id="3.6.5.5" evidence="3"/>
<dbReference type="GO" id="GO:0005743">
    <property type="term" value="C:mitochondrial inner membrane"/>
    <property type="evidence" value="ECO:0007669"/>
    <property type="project" value="UniProtKB-SubCell"/>
</dbReference>
<dbReference type="FunFam" id="3.40.50.300:FF:000741">
    <property type="entry name" value="Putative mitochondrial dynamin GTPase"/>
    <property type="match status" value="1"/>
</dbReference>
<evidence type="ECO:0000256" key="2">
    <source>
        <dbReference type="ARBA" id="ARBA00004569"/>
    </source>
</evidence>
<feature type="region of interest" description="Disordered" evidence="18">
    <location>
        <begin position="16"/>
        <end position="36"/>
    </location>
</feature>
<comment type="catalytic activity">
    <reaction evidence="16">
        <text>GTP + H2O = GDP + phosphate + H(+)</text>
        <dbReference type="Rhea" id="RHEA:19669"/>
        <dbReference type="ChEBI" id="CHEBI:15377"/>
        <dbReference type="ChEBI" id="CHEBI:15378"/>
        <dbReference type="ChEBI" id="CHEBI:37565"/>
        <dbReference type="ChEBI" id="CHEBI:43474"/>
        <dbReference type="ChEBI" id="CHEBI:58189"/>
        <dbReference type="EC" id="3.6.5.5"/>
    </reaction>
</comment>
<evidence type="ECO:0000256" key="18">
    <source>
        <dbReference type="SAM" id="MobiDB-lite"/>
    </source>
</evidence>
<feature type="region of interest" description="Disordered" evidence="18">
    <location>
        <begin position="757"/>
        <end position="779"/>
    </location>
</feature>
<dbReference type="GO" id="GO:0005525">
    <property type="term" value="F:GTP binding"/>
    <property type="evidence" value="ECO:0007669"/>
    <property type="project" value="UniProtKB-KW"/>
</dbReference>
<dbReference type="CDD" id="cd08771">
    <property type="entry name" value="DLP_1"/>
    <property type="match status" value="1"/>
</dbReference>
<keyword evidence="4" id="KW-0812">Transmembrane</keyword>
<sequence length="932" mass="103799">MLSAVRRRLSSALGPNKSATYGLNIPPPTSRSSRPVHKQFSTLLTSQSLRLRSRNTPPQVPLRHVHIRALSYSSIPRFMLRALRVPVGAATAGVGGVTYANYKFEEVRKKSTEWINAVQETATDIFDSASDTFKAASAKVSDLKLPELETPQFLKDLFSSSGSGKENGQRGEEGGSGSKHPQPEGEDAAAIAALVAATMSSPSDTKKQDASSVDTPNGLMHLTRKLIEIRTMLLSIDQSDALKLPSIVVIGSQSSGKSSVLEAIVGHEFLPKGNNMVTRRPIELTLIHTPSTGGREPEEYGEFPALGLGKISDFSQIQKTLTDLNLAVPASEAVSNEPIDLRIYSPRVPDLTLIDLPGYIQIASLDQPETLKEKIAGLCEKYIREPNIILAVCAADVDLANSPALRASRKVDPLGLRTIGVITKMDLVPPDQGATILTGNRYPLHLGYVGVVSKVSGKKARRENTTDVVLRGESDFFGAHREHFGSSSSVMTGTDTLRKRLMEVLESSMASSLHGITNAVQLELEETQYQFKVQYNDRRITAESYVAETVDALKGRFKEFTSQFRKPQIRTKLKEMLDEKVMDVLETLYWSDKRSAELAALAADPKVKPEDVESYWRYKLDAASSLLTKSGVGRDSTLLVADGLRSLIDSIAAGEPFTHHPRAAERLIEFSHMILRDRIGVTSDQVENCIKPYKYEVEVDEREWEVGRTQAVQLFEKEVGHCEEKLKELRKRAGGSRRLNGLIGYVKELEVKEKERSQKRLALPSEDSEATSDDSKDLVDDYRYPPAQILDARHAMLYSDRIAILKLRLAALKSKRCRSGPESDLFCPEAFLNVVADKLAYTSTMFINIELLDQFFYQFPREIDSRLLYDLDRREIVEFARENPVVRRHLDLQERKDKLEEVMKQLNSLAMLRPEAAQTAPRRQRGLFGGIF</sequence>
<dbReference type="PANTHER" id="PTHR11566">
    <property type="entry name" value="DYNAMIN"/>
    <property type="match status" value="1"/>
</dbReference>
<dbReference type="GO" id="GO:0003924">
    <property type="term" value="F:GTPase activity"/>
    <property type="evidence" value="ECO:0007669"/>
    <property type="project" value="InterPro"/>
</dbReference>
<dbReference type="GO" id="GO:0031623">
    <property type="term" value="P:receptor internalization"/>
    <property type="evidence" value="ECO:0007669"/>
    <property type="project" value="TreeGrafter"/>
</dbReference>
<evidence type="ECO:0000256" key="1">
    <source>
        <dbReference type="ARBA" id="ARBA00004273"/>
    </source>
</evidence>
<proteinExistence type="inferred from homology"/>
<dbReference type="PROSITE" id="PS51388">
    <property type="entry name" value="GED"/>
    <property type="match status" value="1"/>
</dbReference>
<dbReference type="SMART" id="SM00053">
    <property type="entry name" value="DYNc"/>
    <property type="match status" value="1"/>
</dbReference>
<feature type="domain" description="Dynamin-type G" evidence="20">
    <location>
        <begin position="241"/>
        <end position="514"/>
    </location>
</feature>
<reference evidence="21 22" key="1">
    <citation type="submission" date="2018-11" db="EMBL/GenBank/DDBJ databases">
        <title>Genome assembly of Steccherinum ochraceum LE-BIN_3174, the white-rot fungus of the Steccherinaceae family (The Residual Polyporoid clade, Polyporales, Basidiomycota).</title>
        <authorList>
            <person name="Fedorova T.V."/>
            <person name="Glazunova O.A."/>
            <person name="Landesman E.O."/>
            <person name="Moiseenko K.V."/>
            <person name="Psurtseva N.V."/>
            <person name="Savinova O.S."/>
            <person name="Shakhova N.V."/>
            <person name="Tyazhelova T.V."/>
            <person name="Vasina D.V."/>
        </authorList>
    </citation>
    <scope>NUCLEOTIDE SEQUENCE [LARGE SCALE GENOMIC DNA]</scope>
    <source>
        <strain evidence="21 22">LE-BIN_3174</strain>
    </source>
</reference>
<evidence type="ECO:0000256" key="13">
    <source>
        <dbReference type="ARBA" id="ARBA00023134"/>
    </source>
</evidence>
<dbReference type="EMBL" id="RWJN01000678">
    <property type="protein sequence ID" value="TCD60023.1"/>
    <property type="molecule type" value="Genomic_DNA"/>
</dbReference>
<dbReference type="InterPro" id="IPR022812">
    <property type="entry name" value="Dynamin"/>
</dbReference>
<keyword evidence="6 17" id="KW-0547">Nucleotide-binding</keyword>
<dbReference type="STRING" id="92696.A0A4R0R2N4"/>